<dbReference type="InterPro" id="IPR004338">
    <property type="entry name" value="NqrB/RnfD"/>
</dbReference>
<keyword evidence="4" id="KW-0288">FMN</keyword>
<keyword evidence="3" id="KW-0285">Flavoprotein</keyword>
<keyword evidence="11" id="KW-1185">Reference proteome</keyword>
<accession>A0A3D9HZ87</accession>
<evidence type="ECO:0000256" key="1">
    <source>
        <dbReference type="ARBA" id="ARBA00022448"/>
    </source>
</evidence>
<evidence type="ECO:0000256" key="4">
    <source>
        <dbReference type="ARBA" id="ARBA00022643"/>
    </source>
</evidence>
<dbReference type="AlphaFoldDB" id="A0A3D9HZ87"/>
<keyword evidence="8 9" id="KW-0472">Membrane</keyword>
<feature type="transmembrane region" description="Helical" evidence="9">
    <location>
        <begin position="36"/>
        <end position="55"/>
    </location>
</feature>
<evidence type="ECO:0000256" key="9">
    <source>
        <dbReference type="SAM" id="Phobius"/>
    </source>
</evidence>
<feature type="transmembrane region" description="Helical" evidence="9">
    <location>
        <begin position="227"/>
        <end position="249"/>
    </location>
</feature>
<evidence type="ECO:0000256" key="5">
    <source>
        <dbReference type="ARBA" id="ARBA00022692"/>
    </source>
</evidence>
<evidence type="ECO:0000313" key="11">
    <source>
        <dbReference type="Proteomes" id="UP000256869"/>
    </source>
</evidence>
<dbReference type="GO" id="GO:0005886">
    <property type="term" value="C:plasma membrane"/>
    <property type="evidence" value="ECO:0007669"/>
    <property type="project" value="TreeGrafter"/>
</dbReference>
<evidence type="ECO:0000256" key="2">
    <source>
        <dbReference type="ARBA" id="ARBA00022553"/>
    </source>
</evidence>
<feature type="transmembrane region" description="Helical" evidence="9">
    <location>
        <begin position="67"/>
        <end position="95"/>
    </location>
</feature>
<feature type="transmembrane region" description="Helical" evidence="9">
    <location>
        <begin position="160"/>
        <end position="183"/>
    </location>
</feature>
<dbReference type="PANTHER" id="PTHR30578">
    <property type="entry name" value="ELECTRON TRANSPORT COMPLEX PROTEIN RNFD"/>
    <property type="match status" value="1"/>
</dbReference>
<feature type="transmembrane region" description="Helical" evidence="9">
    <location>
        <begin position="135"/>
        <end position="154"/>
    </location>
</feature>
<dbReference type="PROSITE" id="PS51257">
    <property type="entry name" value="PROKAR_LIPOPROTEIN"/>
    <property type="match status" value="1"/>
</dbReference>
<dbReference type="EMBL" id="QRDY01000022">
    <property type="protein sequence ID" value="RED54730.1"/>
    <property type="molecule type" value="Genomic_DNA"/>
</dbReference>
<keyword evidence="2" id="KW-0597">Phosphoprotein</keyword>
<name>A0A3D9HZ87_9BACL</name>
<sequence length="278" mass="30847">MTLNRWAQTPKGFVSMLLITNLLVSCLWGSDWDGMIQTIVAVGSTVALDVLISFMKKKKHLKPDGALITGLLISLVLSVTTPWPIVVATSLLAIVSKHVLVVQKRPIFNPAVLGLGLSVMIFHSEQSWWGAFGDLPASSIPLLLIAGLYITGRINKFPQVLSFLGISFLCLLIASIFHIEAVYDAFRPPFINATLFFGFFMLTDLPTSPTKYSDQTVFGMLTAVIGVLDYVFFGGLVYLFLGLIFGNLFQAYRTWRRAGVRRDQKKSSMYPDRRGMTL</sequence>
<dbReference type="GO" id="GO:0055085">
    <property type="term" value="P:transmembrane transport"/>
    <property type="evidence" value="ECO:0007669"/>
    <property type="project" value="InterPro"/>
</dbReference>
<comment type="caution">
    <text evidence="10">The sequence shown here is derived from an EMBL/GenBank/DDBJ whole genome shotgun (WGS) entry which is preliminary data.</text>
</comment>
<reference evidence="10 11" key="1">
    <citation type="submission" date="2018-07" db="EMBL/GenBank/DDBJ databases">
        <title>Genomic Encyclopedia of Type Strains, Phase III (KMG-III): the genomes of soil and plant-associated and newly described type strains.</title>
        <authorList>
            <person name="Whitman W."/>
        </authorList>
    </citation>
    <scope>NUCLEOTIDE SEQUENCE [LARGE SCALE GENOMIC DNA]</scope>
    <source>
        <strain evidence="10 11">CECT 8236</strain>
    </source>
</reference>
<proteinExistence type="predicted"/>
<evidence type="ECO:0000256" key="8">
    <source>
        <dbReference type="ARBA" id="ARBA00023136"/>
    </source>
</evidence>
<keyword evidence="1" id="KW-0813">Transport</keyword>
<keyword evidence="7 9" id="KW-1133">Transmembrane helix</keyword>
<dbReference type="Proteomes" id="UP000256869">
    <property type="component" value="Unassembled WGS sequence"/>
</dbReference>
<evidence type="ECO:0000256" key="3">
    <source>
        <dbReference type="ARBA" id="ARBA00022630"/>
    </source>
</evidence>
<dbReference type="PANTHER" id="PTHR30578:SF0">
    <property type="entry name" value="ION-TRANSLOCATING OXIDOREDUCTASE COMPLEX SUBUNIT D"/>
    <property type="match status" value="1"/>
</dbReference>
<evidence type="ECO:0000256" key="6">
    <source>
        <dbReference type="ARBA" id="ARBA00022967"/>
    </source>
</evidence>
<dbReference type="OrthoDB" id="260854at2"/>
<gene>
    <name evidence="10" type="ORF">DFP95_12255</name>
</gene>
<organism evidence="10 11">
    <name type="scientific">Cohnella lupini</name>
    <dbReference type="NCBI Taxonomy" id="1294267"/>
    <lineage>
        <taxon>Bacteria</taxon>
        <taxon>Bacillati</taxon>
        <taxon>Bacillota</taxon>
        <taxon>Bacilli</taxon>
        <taxon>Bacillales</taxon>
        <taxon>Paenibacillaceae</taxon>
        <taxon>Cohnella</taxon>
    </lineage>
</organism>
<evidence type="ECO:0000313" key="10">
    <source>
        <dbReference type="EMBL" id="RED54730.1"/>
    </source>
</evidence>
<dbReference type="RefSeq" id="WP_115995257.1">
    <property type="nucleotide sequence ID" value="NZ_QRDY01000022.1"/>
</dbReference>
<keyword evidence="6" id="KW-1278">Translocase</keyword>
<evidence type="ECO:0000256" key="7">
    <source>
        <dbReference type="ARBA" id="ARBA00022989"/>
    </source>
</evidence>
<dbReference type="Pfam" id="PF03116">
    <property type="entry name" value="NQR2_RnfD_RnfE"/>
    <property type="match status" value="1"/>
</dbReference>
<keyword evidence="5 9" id="KW-0812">Transmembrane</keyword>
<keyword evidence="10" id="KW-0830">Ubiquinone</keyword>
<feature type="transmembrane region" description="Helical" evidence="9">
    <location>
        <begin position="12"/>
        <end position="30"/>
    </location>
</feature>
<protein>
    <submittedName>
        <fullName evidence="10">NQR2/RnfD/RnfE family subunit of NADH-ubiquinone oxidoreductase</fullName>
    </submittedName>
</protein>